<dbReference type="STRING" id="751945.Theos_1688"/>
<dbReference type="KEGG" id="tos:Theos_1688"/>
<organism evidence="1 2">
    <name type="scientific">Thermus oshimai JL-2</name>
    <dbReference type="NCBI Taxonomy" id="751945"/>
    <lineage>
        <taxon>Bacteria</taxon>
        <taxon>Thermotogati</taxon>
        <taxon>Deinococcota</taxon>
        <taxon>Deinococci</taxon>
        <taxon>Thermales</taxon>
        <taxon>Thermaceae</taxon>
        <taxon>Thermus</taxon>
    </lineage>
</organism>
<dbReference type="HOGENOM" id="CLU_2572755_0_0_0"/>
<dbReference type="PATRIC" id="fig|751945.3.peg.1660"/>
<dbReference type="RefSeq" id="WP_016329891.1">
    <property type="nucleotide sequence ID" value="NC_019386.1"/>
</dbReference>
<protein>
    <submittedName>
        <fullName evidence="1">Uncharacterized protein</fullName>
    </submittedName>
</protein>
<dbReference type="Proteomes" id="UP000000211">
    <property type="component" value="Chromosome"/>
</dbReference>
<evidence type="ECO:0000313" key="1">
    <source>
        <dbReference type="EMBL" id="AFV76712.1"/>
    </source>
</evidence>
<proteinExistence type="predicted"/>
<accession>K7RJZ5</accession>
<name>K7RJZ5_THEOS</name>
<dbReference type="AlphaFoldDB" id="K7RJZ5"/>
<dbReference type="eggNOG" id="ENOG5030QB5">
    <property type="taxonomic scope" value="Bacteria"/>
</dbReference>
<keyword evidence="2" id="KW-1185">Reference proteome</keyword>
<dbReference type="EMBL" id="CP003249">
    <property type="protein sequence ID" value="AFV76712.1"/>
    <property type="molecule type" value="Genomic_DNA"/>
</dbReference>
<gene>
    <name evidence="1" type="ORF">Theos_1688</name>
</gene>
<evidence type="ECO:0000313" key="2">
    <source>
        <dbReference type="Proteomes" id="UP000000211"/>
    </source>
</evidence>
<reference evidence="1 2" key="1">
    <citation type="journal article" date="2013" name="Genome Announc.">
        <title>Whole Genome Sequencing of Thermus oshimai JL-2 and Thermus thermophilus JL-18, Incomplete Denitrifiers from the United States Great Basin.</title>
        <authorList>
            <person name="Murugapiran S.K."/>
            <person name="Huntemann M."/>
            <person name="Wei C.L."/>
            <person name="Han J."/>
            <person name="Detter J.C."/>
            <person name="Han C.S."/>
            <person name="Erkkila T.H."/>
            <person name="Teshima H."/>
            <person name="Chen A."/>
            <person name="Kyrpides N."/>
            <person name="Mavrommatis K."/>
            <person name="Markowitz V."/>
            <person name="Szeto E."/>
            <person name="Ivanova N."/>
            <person name="Pagani I."/>
            <person name="Lam J."/>
            <person name="McDonald A.I."/>
            <person name="Dodsworth J.A."/>
            <person name="Pati A."/>
            <person name="Goodwin L."/>
            <person name="Peters L."/>
            <person name="Pitluck S."/>
            <person name="Woyke T."/>
            <person name="Hedlund B.P."/>
        </authorList>
    </citation>
    <scope>NUCLEOTIDE SEQUENCE</scope>
    <source>
        <strain evidence="1 2">JL-2</strain>
    </source>
</reference>
<sequence>MREADRWEEAKREALWGFVRARLDQVMAQLDLPLEAVEALEAGYLAALEDFAPGVFQLLGEAEEAERGLRKPTDLAKAKPD</sequence>